<dbReference type="PRINTS" id="PR00507">
    <property type="entry name" value="N12N6MTFRASE"/>
</dbReference>
<evidence type="ECO:0000259" key="8">
    <source>
        <dbReference type="Pfam" id="PF07669"/>
    </source>
</evidence>
<evidence type="ECO:0000256" key="4">
    <source>
        <dbReference type="ARBA" id="ARBA00022691"/>
    </source>
</evidence>
<keyword evidence="5" id="KW-0680">Restriction system</keyword>
<dbReference type="Gene3D" id="3.40.50.150">
    <property type="entry name" value="Vaccinia Virus protein VP39"/>
    <property type="match status" value="1"/>
</dbReference>
<dbReference type="InterPro" id="IPR002052">
    <property type="entry name" value="DNA_methylase_N6_adenine_CS"/>
</dbReference>
<gene>
    <name evidence="9" type="primary">yfiC</name>
    <name evidence="9" type="ORF">MPEBLZ_01058</name>
</gene>
<evidence type="ECO:0000313" key="9">
    <source>
        <dbReference type="EMBL" id="KPQ44425.1"/>
    </source>
</evidence>
<organism evidence="9 10">
    <name type="scientific">Candidatus Methanoperedens nitratireducens</name>
    <dbReference type="NCBI Taxonomy" id="1392998"/>
    <lineage>
        <taxon>Archaea</taxon>
        <taxon>Methanobacteriati</taxon>
        <taxon>Methanobacteriota</taxon>
        <taxon>Stenosarchaea group</taxon>
        <taxon>Methanomicrobia</taxon>
        <taxon>Methanosarcinales</taxon>
        <taxon>ANME-2 cluster</taxon>
        <taxon>Candidatus Methanoperedentaceae</taxon>
        <taxon>Candidatus Methanoperedens</taxon>
    </lineage>
</organism>
<comment type="catalytic activity">
    <reaction evidence="7">
        <text>a 2'-deoxyadenosine in DNA + S-adenosyl-L-methionine = an N(6)-methyl-2'-deoxyadenosine in DNA + S-adenosyl-L-homocysteine + H(+)</text>
        <dbReference type="Rhea" id="RHEA:15197"/>
        <dbReference type="Rhea" id="RHEA-COMP:12418"/>
        <dbReference type="Rhea" id="RHEA-COMP:12419"/>
        <dbReference type="ChEBI" id="CHEBI:15378"/>
        <dbReference type="ChEBI" id="CHEBI:57856"/>
        <dbReference type="ChEBI" id="CHEBI:59789"/>
        <dbReference type="ChEBI" id="CHEBI:90615"/>
        <dbReference type="ChEBI" id="CHEBI:90616"/>
        <dbReference type="EC" id="2.1.1.72"/>
    </reaction>
</comment>
<dbReference type="EMBL" id="LKCM01000095">
    <property type="protein sequence ID" value="KPQ44425.1"/>
    <property type="molecule type" value="Genomic_DNA"/>
</dbReference>
<sequence length="531" mass="61286">MKFLPEKTANQTLVDYTECLTDWYVDKIPIDYRKKRGQYFTPNKISELMVSLFENIGKIKKIRILDPGAGIGIFESTFCDYLKSVKKKVKISFDLYENDTNIIPLLEQNMQTCKDYMAAKGFEIDYKIFTDDFILSNTQIFNNIEKFDCNKNGYDLIILNPPYYKLNKESPQVIGMKNIVSGQPNIYTLFMAISAKLLKNGGQMTALTPRSYCSGSYFKAFREWFFKTVKPQKIHLFDSRKEIFKKYSVLQENVILNAIKTSKTPENIQISVSKGIPTDEETLMIRNISYDKIIIENNNDIVMRIPTSEIDELIAVYIDKFEDNLESLGFKVSTGPVVPFRAKNFLLKKINERNDFIPLVWMHNLVDGMIKWPLENKGIPIGLKMTKESFKILIPNKNYVLIKRFSAKEGKQRINVGIYLKKCSNSDYIGIENHVNYIYKKGGELTIDEAYGIATLLNSKLYNQYFQITNGSTQVNVSEIRNFPFPSLEIVKEIGTLIRNLKLSDVKKESIIINTLKIEEKISSELLKNDN</sequence>
<protein>
    <recommendedName>
        <fullName evidence="1">site-specific DNA-methyltransferase (adenine-specific)</fullName>
        <ecNumber evidence="1">2.1.1.72</ecNumber>
    </recommendedName>
</protein>
<dbReference type="InterPro" id="IPR011639">
    <property type="entry name" value="MethylTrfase_TaqI-like_dom"/>
</dbReference>
<comment type="caution">
    <text evidence="9">The sequence shown here is derived from an EMBL/GenBank/DDBJ whole genome shotgun (WGS) entry which is preliminary data.</text>
</comment>
<evidence type="ECO:0000256" key="5">
    <source>
        <dbReference type="ARBA" id="ARBA00022747"/>
    </source>
</evidence>
<dbReference type="InterPro" id="IPR029063">
    <property type="entry name" value="SAM-dependent_MTases_sf"/>
</dbReference>
<evidence type="ECO:0000256" key="7">
    <source>
        <dbReference type="ARBA" id="ARBA00047942"/>
    </source>
</evidence>
<dbReference type="PANTHER" id="PTHR33841:SF6">
    <property type="entry name" value="TYPE II METHYLTRANSFERASE M.HINDII"/>
    <property type="match status" value="1"/>
</dbReference>
<evidence type="ECO:0000256" key="1">
    <source>
        <dbReference type="ARBA" id="ARBA00011900"/>
    </source>
</evidence>
<dbReference type="InterPro" id="IPR050953">
    <property type="entry name" value="N4_N6_ade-DNA_methylase"/>
</dbReference>
<accession>A0A0P8CM44</accession>
<dbReference type="AlphaFoldDB" id="A0A0P8CM44"/>
<dbReference type="GO" id="GO:0009307">
    <property type="term" value="P:DNA restriction-modification system"/>
    <property type="evidence" value="ECO:0007669"/>
    <property type="project" value="UniProtKB-KW"/>
</dbReference>
<dbReference type="GO" id="GO:0032259">
    <property type="term" value="P:methylation"/>
    <property type="evidence" value="ECO:0007669"/>
    <property type="project" value="UniProtKB-KW"/>
</dbReference>
<evidence type="ECO:0000256" key="2">
    <source>
        <dbReference type="ARBA" id="ARBA00022603"/>
    </source>
</evidence>
<dbReference type="Proteomes" id="UP000050360">
    <property type="component" value="Unassembled WGS sequence"/>
</dbReference>
<dbReference type="Pfam" id="PF07669">
    <property type="entry name" value="Eco57I"/>
    <property type="match status" value="1"/>
</dbReference>
<dbReference type="GO" id="GO:0009007">
    <property type="term" value="F:site-specific DNA-methyltransferase (adenine-specific) activity"/>
    <property type="evidence" value="ECO:0007669"/>
    <property type="project" value="UniProtKB-EC"/>
</dbReference>
<keyword evidence="6" id="KW-0238">DNA-binding</keyword>
<proteinExistence type="predicted"/>
<evidence type="ECO:0000256" key="3">
    <source>
        <dbReference type="ARBA" id="ARBA00022679"/>
    </source>
</evidence>
<dbReference type="EC" id="2.1.1.72" evidence="1"/>
<feature type="domain" description="Type II methyltransferase M.TaqI-like" evidence="8">
    <location>
        <begin position="114"/>
        <end position="244"/>
    </location>
</feature>
<dbReference type="GO" id="GO:0003677">
    <property type="term" value="F:DNA binding"/>
    <property type="evidence" value="ECO:0007669"/>
    <property type="project" value="UniProtKB-KW"/>
</dbReference>
<dbReference type="PANTHER" id="PTHR33841">
    <property type="entry name" value="DNA METHYLTRANSFERASE YEEA-RELATED"/>
    <property type="match status" value="1"/>
</dbReference>
<keyword evidence="4" id="KW-0949">S-adenosyl-L-methionine</keyword>
<evidence type="ECO:0000256" key="6">
    <source>
        <dbReference type="ARBA" id="ARBA00023125"/>
    </source>
</evidence>
<dbReference type="SUPFAM" id="SSF53335">
    <property type="entry name" value="S-adenosyl-L-methionine-dependent methyltransferases"/>
    <property type="match status" value="1"/>
</dbReference>
<keyword evidence="3 9" id="KW-0808">Transferase</keyword>
<evidence type="ECO:0000313" key="10">
    <source>
        <dbReference type="Proteomes" id="UP000050360"/>
    </source>
</evidence>
<name>A0A0P8CM44_9EURY</name>
<keyword evidence="2 9" id="KW-0489">Methyltransferase</keyword>
<dbReference type="PROSITE" id="PS00092">
    <property type="entry name" value="N6_MTASE"/>
    <property type="match status" value="1"/>
</dbReference>
<reference evidence="9 10" key="1">
    <citation type="submission" date="2015-09" db="EMBL/GenBank/DDBJ databases">
        <title>A metagenomics-based metabolic model of nitrate-dependent anaerobic oxidation of methane by Methanoperedens-like archaea.</title>
        <authorList>
            <person name="Arshad A."/>
            <person name="Speth D.R."/>
            <person name="De Graaf R.M."/>
            <person name="Op Den Camp H.J."/>
            <person name="Jetten M.S."/>
            <person name="Welte C.U."/>
        </authorList>
    </citation>
    <scope>NUCLEOTIDE SEQUENCE [LARGE SCALE GENOMIC DNA]</scope>
</reference>